<protein>
    <recommendedName>
        <fullName evidence="7">Transcriptional regulatory protein</fullName>
    </recommendedName>
</protein>
<sequence>MFSRRLIALATRAPCVCRAIPAAAPFSTTAAVQSGHNKWSTIKHDKAKNDAQRNKVNLKCASQIAVAARVGGSIDPAINFRLATAIEQANRQNVPKKIIESAIKRGGGISASGGAATATEMPVYEGIGPGGVAFVVETLTDNKNRTVGQVKAAFSKVGGVFSPTAYLFERRGWIEVHAKPEETSVDDAFEALVDLGAEDLEQVERDPNDEGAPTAEGEGLVYAVYTSDKDTGKVAKALADAGYRVKDMGIEYVPNEDTAVPALSDAAQRAAFEKLCGALDDIDDVVDFYTNLTE</sequence>
<reference evidence="5" key="1">
    <citation type="submission" date="2014-03" db="EMBL/GenBank/DDBJ databases">
        <authorList>
            <person name="Casaregola S."/>
        </authorList>
    </citation>
    <scope>NUCLEOTIDE SEQUENCE [LARGE SCALE GENOMIC DNA]</scope>
    <source>
        <strain evidence="5">CLIB 918</strain>
    </source>
</reference>
<accession>A0A0J9XKG8</accession>
<dbReference type="FunFam" id="1.10.10.200:FF:000002">
    <property type="entry name" value="Probable transcriptional regulatory protein CLM62_37755"/>
    <property type="match status" value="1"/>
</dbReference>
<dbReference type="PANTHER" id="PTHR12532">
    <property type="entry name" value="TRANSLATIONAL ACTIVATOR OF CYTOCHROME C OXIDASE 1"/>
    <property type="match status" value="1"/>
</dbReference>
<dbReference type="STRING" id="1173061.A0A0J9XKG8"/>
<dbReference type="InterPro" id="IPR049083">
    <property type="entry name" value="TACO1_YebC_N"/>
</dbReference>
<keyword evidence="6" id="KW-1185">Reference proteome</keyword>
<dbReference type="Gene3D" id="3.30.70.980">
    <property type="match status" value="2"/>
</dbReference>
<evidence type="ECO:0000313" key="5">
    <source>
        <dbReference type="EMBL" id="CDO57897.1"/>
    </source>
</evidence>
<feature type="domain" description="TACO1/YebC-like N-terminal" evidence="4">
    <location>
        <begin position="37"/>
        <end position="108"/>
    </location>
</feature>
<evidence type="ECO:0000259" key="4">
    <source>
        <dbReference type="Pfam" id="PF20772"/>
    </source>
</evidence>
<dbReference type="HAMAP" id="MF_00693">
    <property type="entry name" value="Transcrip_reg_TACO1"/>
    <property type="match status" value="1"/>
</dbReference>
<gene>
    <name evidence="5" type="ORF">BN980_GECA27s00263g</name>
</gene>
<dbReference type="InterPro" id="IPR026564">
    <property type="entry name" value="Transcrip_reg_TACO1-like_dom3"/>
</dbReference>
<dbReference type="GO" id="GO:0005739">
    <property type="term" value="C:mitochondrion"/>
    <property type="evidence" value="ECO:0007669"/>
    <property type="project" value="UniProtKB-SubCell"/>
</dbReference>
<dbReference type="PANTHER" id="PTHR12532:SF0">
    <property type="entry name" value="TRANSLATIONAL ACTIVATOR OF CYTOCHROME C OXIDASE 1"/>
    <property type="match status" value="1"/>
</dbReference>
<evidence type="ECO:0000313" key="6">
    <source>
        <dbReference type="Proteomes" id="UP000242525"/>
    </source>
</evidence>
<evidence type="ECO:0008006" key="7">
    <source>
        <dbReference type="Google" id="ProtNLM"/>
    </source>
</evidence>
<dbReference type="SUPFAM" id="SSF75625">
    <property type="entry name" value="YebC-like"/>
    <property type="match status" value="1"/>
</dbReference>
<dbReference type="AlphaFoldDB" id="A0A0J9XKG8"/>
<dbReference type="Pfam" id="PF01709">
    <property type="entry name" value="Transcrip_reg"/>
    <property type="match status" value="1"/>
</dbReference>
<dbReference type="InterPro" id="IPR029072">
    <property type="entry name" value="YebC-like"/>
</dbReference>
<dbReference type="Gene3D" id="1.10.10.200">
    <property type="match status" value="1"/>
</dbReference>
<comment type="subcellular location">
    <subcellularLocation>
        <location evidence="1">Mitochondrion</location>
    </subcellularLocation>
</comment>
<dbReference type="Proteomes" id="UP000242525">
    <property type="component" value="Unassembled WGS sequence"/>
</dbReference>
<dbReference type="EMBL" id="CCBN010000027">
    <property type="protein sequence ID" value="CDO57897.1"/>
    <property type="molecule type" value="Genomic_DNA"/>
</dbReference>
<evidence type="ECO:0000256" key="2">
    <source>
        <dbReference type="ARBA" id="ARBA00008724"/>
    </source>
</evidence>
<dbReference type="Pfam" id="PF20772">
    <property type="entry name" value="TACO1_YebC_N"/>
    <property type="match status" value="1"/>
</dbReference>
<dbReference type="InterPro" id="IPR017856">
    <property type="entry name" value="Integrase-like_N"/>
</dbReference>
<proteinExistence type="inferred from homology"/>
<dbReference type="InterPro" id="IPR048300">
    <property type="entry name" value="TACO1_YebC-like_2nd/3rd_dom"/>
</dbReference>
<comment type="similarity">
    <text evidence="2">Belongs to the TACO1 family.</text>
</comment>
<organism evidence="5 6">
    <name type="scientific">Geotrichum candidum</name>
    <name type="common">Oospora lactis</name>
    <name type="synonym">Dipodascus geotrichum</name>
    <dbReference type="NCBI Taxonomy" id="1173061"/>
    <lineage>
        <taxon>Eukaryota</taxon>
        <taxon>Fungi</taxon>
        <taxon>Dikarya</taxon>
        <taxon>Ascomycota</taxon>
        <taxon>Saccharomycotina</taxon>
        <taxon>Dipodascomycetes</taxon>
        <taxon>Dipodascales</taxon>
        <taxon>Dipodascaceae</taxon>
        <taxon>Geotrichum</taxon>
    </lineage>
</organism>
<feature type="domain" description="TACO1/YebC-like second and third" evidence="3">
    <location>
        <begin position="122"/>
        <end position="292"/>
    </location>
</feature>
<dbReference type="OrthoDB" id="2017544at2759"/>
<comment type="caution">
    <text evidence="5">The sequence shown here is derived from an EMBL/GenBank/DDBJ whole genome shotgun (WGS) entry which is preliminary data.</text>
</comment>
<dbReference type="InterPro" id="IPR002876">
    <property type="entry name" value="Transcrip_reg_TACO1-like"/>
</dbReference>
<evidence type="ECO:0000256" key="1">
    <source>
        <dbReference type="ARBA" id="ARBA00004173"/>
    </source>
</evidence>
<name>A0A0J9XKG8_GEOCN</name>
<evidence type="ECO:0000259" key="3">
    <source>
        <dbReference type="Pfam" id="PF01709"/>
    </source>
</evidence>